<dbReference type="InterPro" id="IPR003594">
    <property type="entry name" value="HATPase_dom"/>
</dbReference>
<dbReference type="EC" id="2.7.13.3" evidence="3"/>
<dbReference type="InterPro" id="IPR004358">
    <property type="entry name" value="Sig_transdc_His_kin-like_C"/>
</dbReference>
<evidence type="ECO:0000256" key="2">
    <source>
        <dbReference type="ARBA" id="ARBA00004651"/>
    </source>
</evidence>
<dbReference type="SMART" id="SM00387">
    <property type="entry name" value="HATPase_c"/>
    <property type="match status" value="1"/>
</dbReference>
<keyword evidence="6" id="KW-0808">Transferase</keyword>
<keyword evidence="13 14" id="KW-0472">Membrane</keyword>
<dbReference type="InterPro" id="IPR005467">
    <property type="entry name" value="His_kinase_dom"/>
</dbReference>
<dbReference type="InterPro" id="IPR003660">
    <property type="entry name" value="HAMP_dom"/>
</dbReference>
<keyword evidence="7 14" id="KW-0812">Transmembrane</keyword>
<evidence type="ECO:0000256" key="8">
    <source>
        <dbReference type="ARBA" id="ARBA00022741"/>
    </source>
</evidence>
<evidence type="ECO:0000259" key="16">
    <source>
        <dbReference type="PROSITE" id="PS50885"/>
    </source>
</evidence>
<evidence type="ECO:0000256" key="9">
    <source>
        <dbReference type="ARBA" id="ARBA00022777"/>
    </source>
</evidence>
<proteinExistence type="predicted"/>
<comment type="catalytic activity">
    <reaction evidence="1">
        <text>ATP + protein L-histidine = ADP + protein N-phospho-L-histidine.</text>
        <dbReference type="EC" id="2.7.13.3"/>
    </reaction>
</comment>
<dbReference type="EMBL" id="JXAK01000014">
    <property type="protein sequence ID" value="KIL40948.1"/>
    <property type="molecule type" value="Genomic_DNA"/>
</dbReference>
<keyword evidence="9 17" id="KW-0418">Kinase</keyword>
<dbReference type="SUPFAM" id="SSF55874">
    <property type="entry name" value="ATPase domain of HSP90 chaperone/DNA topoisomerase II/histidine kinase"/>
    <property type="match status" value="1"/>
</dbReference>
<evidence type="ECO:0000256" key="12">
    <source>
        <dbReference type="ARBA" id="ARBA00023012"/>
    </source>
</evidence>
<evidence type="ECO:0000256" key="11">
    <source>
        <dbReference type="ARBA" id="ARBA00022989"/>
    </source>
</evidence>
<dbReference type="PANTHER" id="PTHR34220:SF7">
    <property type="entry name" value="SENSOR HISTIDINE KINASE YPDA"/>
    <property type="match status" value="1"/>
</dbReference>
<feature type="domain" description="HAMP" evidence="16">
    <location>
        <begin position="312"/>
        <end position="364"/>
    </location>
</feature>
<dbReference type="GO" id="GO:0016301">
    <property type="term" value="F:kinase activity"/>
    <property type="evidence" value="ECO:0007669"/>
    <property type="project" value="UniProtKB-KW"/>
</dbReference>
<keyword evidence="18" id="KW-1185">Reference proteome</keyword>
<dbReference type="PANTHER" id="PTHR34220">
    <property type="entry name" value="SENSOR HISTIDINE KINASE YPDA"/>
    <property type="match status" value="1"/>
</dbReference>
<keyword evidence="10" id="KW-0067">ATP-binding</keyword>
<evidence type="ECO:0000256" key="5">
    <source>
        <dbReference type="ARBA" id="ARBA00022553"/>
    </source>
</evidence>
<evidence type="ECO:0000256" key="6">
    <source>
        <dbReference type="ARBA" id="ARBA00022679"/>
    </source>
</evidence>
<protein>
    <recommendedName>
        <fullName evidence="3">histidine kinase</fullName>
        <ecNumber evidence="3">2.7.13.3</ecNumber>
    </recommendedName>
</protein>
<evidence type="ECO:0000256" key="10">
    <source>
        <dbReference type="ARBA" id="ARBA00022840"/>
    </source>
</evidence>
<dbReference type="RefSeq" id="WP_041047420.1">
    <property type="nucleotide sequence ID" value="NZ_JXAK01000014.1"/>
</dbReference>
<dbReference type="Pfam" id="PF02743">
    <property type="entry name" value="dCache_1"/>
    <property type="match status" value="1"/>
</dbReference>
<dbReference type="Pfam" id="PF00672">
    <property type="entry name" value="HAMP"/>
    <property type="match status" value="1"/>
</dbReference>
<keyword evidence="4" id="KW-1003">Cell membrane</keyword>
<sequence length="587" mass="65851">MKRWLDKSLKRKLSLLLVVAAVLPLLATGVVSYRIASLVTEEKGKESGLNTLGQIADKLDFVVNDAENMSIFIIGQKDIQTYLSYQAADVNLFTQNIGFLTNLAFSKKYISNITITSASGYPPLSSTTILRSGLPEVLAQNKEAYESGPKWWSPLYENMTTEGLKRVISLVRPIRNMNNFQTIGTLAISIDEAEIRSYLTSAGWENKGYLLLVDRDGSILSGGNSDWSGRPVSRYLPNIPLPEEGRGTFAYKLNSEQETIFYYALPSLHWKLIGVIPTDIYKAQNKYVLTVTAVAIGIALLFTVALVLFFIQRVTRPLTVLAETMKDINPEGAFPTYEVKSTDEVGLLLHSFNRLYDRIGRLMDQVQKNEAMKKEADILALQAQINPHFLYNTLSSIHWIALMNKDKLISEMVGALSDFLRFSLNKGEDFCSVQQEIAHAQNYAYIMSMRFQEKFDIAFYVDPQLLPLPMLKLLLQPLIENSIMHGIQKKKEKAHIYVHGERQKGAMKFVVEDTGVGIERDKLLDLMSKLRGEEGAKPEPGKSGYGLRNVHHRLLLHYGSETGLRIESEPGAGTRISFTIPITEGTP</sequence>
<feature type="transmembrane region" description="Helical" evidence="14">
    <location>
        <begin position="287"/>
        <end position="311"/>
    </location>
</feature>
<comment type="caution">
    <text evidence="17">The sequence shown here is derived from an EMBL/GenBank/DDBJ whole genome shotgun (WGS) entry which is preliminary data.</text>
</comment>
<evidence type="ECO:0000259" key="15">
    <source>
        <dbReference type="PROSITE" id="PS50109"/>
    </source>
</evidence>
<evidence type="ECO:0000256" key="1">
    <source>
        <dbReference type="ARBA" id="ARBA00000085"/>
    </source>
</evidence>
<comment type="subcellular location">
    <subcellularLocation>
        <location evidence="2">Cell membrane</location>
        <topology evidence="2">Multi-pass membrane protein</topology>
    </subcellularLocation>
</comment>
<keyword evidence="5" id="KW-0597">Phosphoprotein</keyword>
<dbReference type="InterPro" id="IPR010559">
    <property type="entry name" value="Sig_transdc_His_kin_internal"/>
</dbReference>
<dbReference type="CDD" id="cd06225">
    <property type="entry name" value="HAMP"/>
    <property type="match status" value="1"/>
</dbReference>
<organism evidence="17 18">
    <name type="scientific">Gordoniibacillus kamchatkensis</name>
    <dbReference type="NCBI Taxonomy" id="1590651"/>
    <lineage>
        <taxon>Bacteria</taxon>
        <taxon>Bacillati</taxon>
        <taxon>Bacillota</taxon>
        <taxon>Bacilli</taxon>
        <taxon>Bacillales</taxon>
        <taxon>Paenibacillaceae</taxon>
        <taxon>Gordoniibacillus</taxon>
    </lineage>
</organism>
<accession>A0ABR5AIQ8</accession>
<dbReference type="PROSITE" id="PS50885">
    <property type="entry name" value="HAMP"/>
    <property type="match status" value="1"/>
</dbReference>
<keyword evidence="11 14" id="KW-1133">Transmembrane helix</keyword>
<feature type="domain" description="Histidine kinase" evidence="15">
    <location>
        <begin position="471"/>
        <end position="584"/>
    </location>
</feature>
<gene>
    <name evidence="17" type="ORF">SD70_09920</name>
</gene>
<dbReference type="Pfam" id="PF06580">
    <property type="entry name" value="His_kinase"/>
    <property type="match status" value="1"/>
</dbReference>
<dbReference type="PRINTS" id="PR00344">
    <property type="entry name" value="BCTRLSENSOR"/>
</dbReference>
<dbReference type="Pfam" id="PF02518">
    <property type="entry name" value="HATPase_c"/>
    <property type="match status" value="1"/>
</dbReference>
<dbReference type="InterPro" id="IPR036890">
    <property type="entry name" value="HATPase_C_sf"/>
</dbReference>
<dbReference type="Gene3D" id="3.30.565.10">
    <property type="entry name" value="Histidine kinase-like ATPase, C-terminal domain"/>
    <property type="match status" value="1"/>
</dbReference>
<keyword evidence="8" id="KW-0547">Nucleotide-binding</keyword>
<dbReference type="Gene3D" id="3.30.450.20">
    <property type="entry name" value="PAS domain"/>
    <property type="match status" value="1"/>
</dbReference>
<evidence type="ECO:0000256" key="3">
    <source>
        <dbReference type="ARBA" id="ARBA00012438"/>
    </source>
</evidence>
<evidence type="ECO:0000313" key="18">
    <source>
        <dbReference type="Proteomes" id="UP000031967"/>
    </source>
</evidence>
<dbReference type="SUPFAM" id="SSF158472">
    <property type="entry name" value="HAMP domain-like"/>
    <property type="match status" value="1"/>
</dbReference>
<dbReference type="InterPro" id="IPR033479">
    <property type="entry name" value="dCache_1"/>
</dbReference>
<evidence type="ECO:0000256" key="14">
    <source>
        <dbReference type="SAM" id="Phobius"/>
    </source>
</evidence>
<reference evidence="17 18" key="1">
    <citation type="submission" date="2014-12" db="EMBL/GenBank/DDBJ databases">
        <title>Draft genome sequence of Paenibacillus kamchatkensis strain B-2647.</title>
        <authorList>
            <person name="Karlyshev A.V."/>
            <person name="Kudryashova E.B."/>
        </authorList>
    </citation>
    <scope>NUCLEOTIDE SEQUENCE [LARGE SCALE GENOMIC DNA]</scope>
    <source>
        <strain evidence="17 18">VKM B-2647</strain>
    </source>
</reference>
<dbReference type="PROSITE" id="PS50109">
    <property type="entry name" value="HIS_KIN"/>
    <property type="match status" value="1"/>
</dbReference>
<name>A0ABR5AIQ8_9BACL</name>
<evidence type="ECO:0000256" key="13">
    <source>
        <dbReference type="ARBA" id="ARBA00023136"/>
    </source>
</evidence>
<keyword evidence="12" id="KW-0902">Two-component regulatory system</keyword>
<dbReference type="Proteomes" id="UP000031967">
    <property type="component" value="Unassembled WGS sequence"/>
</dbReference>
<evidence type="ECO:0000313" key="17">
    <source>
        <dbReference type="EMBL" id="KIL40948.1"/>
    </source>
</evidence>
<evidence type="ECO:0000256" key="4">
    <source>
        <dbReference type="ARBA" id="ARBA00022475"/>
    </source>
</evidence>
<dbReference type="InterPro" id="IPR050640">
    <property type="entry name" value="Bact_2-comp_sensor_kinase"/>
</dbReference>
<evidence type="ECO:0000256" key="7">
    <source>
        <dbReference type="ARBA" id="ARBA00022692"/>
    </source>
</evidence>